<accession>A0A6N2ZRK3</accession>
<organism evidence="1">
    <name type="scientific">Veillonella atypica</name>
    <dbReference type="NCBI Taxonomy" id="39777"/>
    <lineage>
        <taxon>Bacteria</taxon>
        <taxon>Bacillati</taxon>
        <taxon>Bacillota</taxon>
        <taxon>Negativicutes</taxon>
        <taxon>Veillonellales</taxon>
        <taxon>Veillonellaceae</taxon>
        <taxon>Veillonella</taxon>
    </lineage>
</organism>
<dbReference type="AlphaFoldDB" id="A0A6N2ZRK3"/>
<proteinExistence type="predicted"/>
<evidence type="ECO:0000313" key="1">
    <source>
        <dbReference type="EMBL" id="VYT81353.1"/>
    </source>
</evidence>
<sequence>MNISEREIKSSCTKVLRQLSISHEMNTFIDYVAKGQVANAETELKQILEKSISKCIYQSLNDLD</sequence>
<dbReference type="EMBL" id="CACRUN010000008">
    <property type="protein sequence ID" value="VYT81353.1"/>
    <property type="molecule type" value="Genomic_DNA"/>
</dbReference>
<gene>
    <name evidence="1" type="ORF">VALFYP47_00904</name>
</gene>
<reference evidence="1" key="1">
    <citation type="submission" date="2019-11" db="EMBL/GenBank/DDBJ databases">
        <authorList>
            <person name="Feng L."/>
        </authorList>
    </citation>
    <scope>NUCLEOTIDE SEQUENCE</scope>
    <source>
        <strain evidence="1">VatypicaLFYP47</strain>
    </source>
</reference>
<protein>
    <submittedName>
        <fullName evidence="1">Uncharacterized protein</fullName>
    </submittedName>
</protein>
<name>A0A6N2ZRK3_9FIRM</name>
<dbReference type="RefSeq" id="WP_156717803.1">
    <property type="nucleotide sequence ID" value="NZ_CACRUN010000008.1"/>
</dbReference>